<evidence type="ECO:0000256" key="3">
    <source>
        <dbReference type="SAM" id="SignalP"/>
    </source>
</evidence>
<dbReference type="InterPro" id="IPR003597">
    <property type="entry name" value="Ig_C1-set"/>
</dbReference>
<dbReference type="PROSITE" id="PS50835">
    <property type="entry name" value="IG_LIKE"/>
    <property type="match status" value="2"/>
</dbReference>
<dbReference type="CDD" id="cd00099">
    <property type="entry name" value="IgV"/>
    <property type="match status" value="1"/>
</dbReference>
<keyword evidence="2" id="KW-0393">Immunoglobulin domain</keyword>
<dbReference type="InterPro" id="IPR050380">
    <property type="entry name" value="Immune_Resp_Modulators"/>
</dbReference>
<keyword evidence="3" id="KW-0732">Signal</keyword>
<dbReference type="HOGENOM" id="CLU_077975_3_1_1"/>
<dbReference type="SMART" id="SM00409">
    <property type="entry name" value="IG"/>
    <property type="match status" value="2"/>
</dbReference>
<reference evidence="5" key="2">
    <citation type="submission" date="2025-08" db="UniProtKB">
        <authorList>
            <consortium name="Ensembl"/>
        </authorList>
    </citation>
    <scope>IDENTIFICATION</scope>
</reference>
<dbReference type="GO" id="GO:0016064">
    <property type="term" value="P:immunoglobulin mediated immune response"/>
    <property type="evidence" value="ECO:0000318"/>
    <property type="project" value="GO_Central"/>
</dbReference>
<dbReference type="OMA" id="THKSTND"/>
<keyword evidence="6" id="KW-1185">Reference proteome</keyword>
<dbReference type="InterPro" id="IPR003599">
    <property type="entry name" value="Ig_sub"/>
</dbReference>
<dbReference type="FunFam" id="2.60.40.10:FF:004401">
    <property type="match status" value="1"/>
</dbReference>
<evidence type="ECO:0000313" key="5">
    <source>
        <dbReference type="Ensembl" id="ENSLOCP00000001746.1"/>
    </source>
</evidence>
<reference evidence="5" key="3">
    <citation type="submission" date="2025-09" db="UniProtKB">
        <authorList>
            <consortium name="Ensembl"/>
        </authorList>
    </citation>
    <scope>IDENTIFICATION</scope>
</reference>
<keyword evidence="1" id="KW-1015">Disulfide bond</keyword>
<dbReference type="Pfam" id="PF07654">
    <property type="entry name" value="C1-set"/>
    <property type="match status" value="1"/>
</dbReference>
<dbReference type="AlphaFoldDB" id="W5M039"/>
<dbReference type="EMBL" id="AHAT01036855">
    <property type="status" value="NOT_ANNOTATED_CDS"/>
    <property type="molecule type" value="Genomic_DNA"/>
</dbReference>
<dbReference type="Pfam" id="PF07686">
    <property type="entry name" value="V-set"/>
    <property type="match status" value="1"/>
</dbReference>
<protein>
    <recommendedName>
        <fullName evidence="4">Ig-like domain-containing protein</fullName>
    </recommendedName>
</protein>
<dbReference type="SMART" id="SM00406">
    <property type="entry name" value="IGv"/>
    <property type="match status" value="1"/>
</dbReference>
<dbReference type="GO" id="GO:0003823">
    <property type="term" value="F:antigen binding"/>
    <property type="evidence" value="ECO:0000318"/>
    <property type="project" value="GO_Central"/>
</dbReference>
<dbReference type="Bgee" id="ENSLOCG00000001527">
    <property type="expression patterns" value="Expressed in intestine and 4 other cell types or tissues"/>
</dbReference>
<dbReference type="eggNOG" id="ENOG502S17K">
    <property type="taxonomic scope" value="Eukaryota"/>
</dbReference>
<dbReference type="Ensembl" id="ENSLOCT00000001751.1">
    <property type="protein sequence ID" value="ENSLOCP00000001746.1"/>
    <property type="gene ID" value="ENSLOCG00000001527.1"/>
</dbReference>
<dbReference type="Gene3D" id="2.60.40.10">
    <property type="entry name" value="Immunoglobulins"/>
    <property type="match status" value="2"/>
</dbReference>
<dbReference type="InterPro" id="IPR013783">
    <property type="entry name" value="Ig-like_fold"/>
</dbReference>
<dbReference type="STRING" id="7918.ENSLOCP00000001746"/>
<organism evidence="5 6">
    <name type="scientific">Lepisosteus oculatus</name>
    <name type="common">Spotted gar</name>
    <dbReference type="NCBI Taxonomy" id="7918"/>
    <lineage>
        <taxon>Eukaryota</taxon>
        <taxon>Metazoa</taxon>
        <taxon>Chordata</taxon>
        <taxon>Craniata</taxon>
        <taxon>Vertebrata</taxon>
        <taxon>Euteleostomi</taxon>
        <taxon>Actinopterygii</taxon>
        <taxon>Neopterygii</taxon>
        <taxon>Holostei</taxon>
        <taxon>Semionotiformes</taxon>
        <taxon>Lepisosteidae</taxon>
        <taxon>Lepisosteus</taxon>
    </lineage>
</organism>
<reference evidence="6" key="1">
    <citation type="submission" date="2011-12" db="EMBL/GenBank/DDBJ databases">
        <title>The Draft Genome of Lepisosteus oculatus.</title>
        <authorList>
            <consortium name="The Broad Institute Genome Assembly &amp; Analysis Group"/>
            <consortium name="Computational R&amp;D Group"/>
            <consortium name="and Sequencing Platform"/>
            <person name="Di Palma F."/>
            <person name="Alfoldi J."/>
            <person name="Johnson J."/>
            <person name="Berlin A."/>
            <person name="Gnerre S."/>
            <person name="Jaffe D."/>
            <person name="MacCallum I."/>
            <person name="Young S."/>
            <person name="Walker B.J."/>
            <person name="Lander E.S."/>
            <person name="Lindblad-Toh K."/>
        </authorList>
    </citation>
    <scope>NUCLEOTIDE SEQUENCE [LARGE SCALE GENOMIC DNA]</scope>
</reference>
<feature type="domain" description="Ig-like" evidence="4">
    <location>
        <begin position="15"/>
        <end position="117"/>
    </location>
</feature>
<dbReference type="PROSITE" id="PS00290">
    <property type="entry name" value="IG_MHC"/>
    <property type="match status" value="1"/>
</dbReference>
<feature type="signal peptide" evidence="3">
    <location>
        <begin position="1"/>
        <end position="21"/>
    </location>
</feature>
<accession>W5M039</accession>
<dbReference type="SUPFAM" id="SSF48726">
    <property type="entry name" value="Immunoglobulin"/>
    <property type="match status" value="2"/>
</dbReference>
<dbReference type="Proteomes" id="UP000018468">
    <property type="component" value="Linkage group LG5"/>
</dbReference>
<dbReference type="PANTHER" id="PTHR23411">
    <property type="entry name" value="TAPASIN"/>
    <property type="match status" value="1"/>
</dbReference>
<name>W5M039_LEPOC</name>
<sequence length="249" mass="26717">MLTIQVLVALVSVTPSTVVQGEIVFSQSPSVVPVSLGESVTLECLVKGDNVSRIGVPWIRQTPGKQPEGVAYFTSDKKIYRPSAIPDRFVPSRDESKNSYLLTVSNIQEGDDSIYYCFKYYTDGEQTWGEGTRIKVLKSGLPPPVLQLFPPPTQEVSANGSVTVTCLVSGFYPGFVDVSWSVDGAPVTSGVHSAPVWLDSANAAQNTYVTSSSLSLPAAEWQTHALYSCIAKHESSPTPVIASITPQGC</sequence>
<evidence type="ECO:0000313" key="6">
    <source>
        <dbReference type="Proteomes" id="UP000018468"/>
    </source>
</evidence>
<evidence type="ECO:0000256" key="1">
    <source>
        <dbReference type="ARBA" id="ARBA00023157"/>
    </source>
</evidence>
<dbReference type="FunFam" id="2.60.40.10:FF:000283">
    <property type="entry name" value="Immunoglobulin kappa constant"/>
    <property type="match status" value="1"/>
</dbReference>
<dbReference type="InParanoid" id="W5M039"/>
<evidence type="ECO:0000259" key="4">
    <source>
        <dbReference type="PROSITE" id="PS50835"/>
    </source>
</evidence>
<feature type="domain" description="Ig-like" evidence="4">
    <location>
        <begin position="144"/>
        <end position="245"/>
    </location>
</feature>
<feature type="chain" id="PRO_5004865362" description="Ig-like domain-containing protein" evidence="3">
    <location>
        <begin position="22"/>
        <end position="249"/>
    </location>
</feature>
<dbReference type="InterPro" id="IPR003006">
    <property type="entry name" value="Ig/MHC_CS"/>
</dbReference>
<proteinExistence type="predicted"/>
<evidence type="ECO:0000256" key="2">
    <source>
        <dbReference type="ARBA" id="ARBA00023319"/>
    </source>
</evidence>
<dbReference type="InterPro" id="IPR036179">
    <property type="entry name" value="Ig-like_dom_sf"/>
</dbReference>
<dbReference type="InterPro" id="IPR007110">
    <property type="entry name" value="Ig-like_dom"/>
</dbReference>
<dbReference type="SMART" id="SM00407">
    <property type="entry name" value="IGc1"/>
    <property type="match status" value="1"/>
</dbReference>
<dbReference type="GeneTree" id="ENSGT00940000154869"/>
<dbReference type="InterPro" id="IPR013106">
    <property type="entry name" value="Ig_V-set"/>
</dbReference>